<dbReference type="Proteomes" id="UP001558652">
    <property type="component" value="Unassembled WGS sequence"/>
</dbReference>
<proteinExistence type="predicted"/>
<evidence type="ECO:0000313" key="1">
    <source>
        <dbReference type="EMBL" id="KAL1122431.1"/>
    </source>
</evidence>
<reference evidence="1 2" key="1">
    <citation type="submission" date="2024-07" db="EMBL/GenBank/DDBJ databases">
        <title>Chromosome-level genome assembly of the water stick insect Ranatra chinensis (Heteroptera: Nepidae).</title>
        <authorList>
            <person name="Liu X."/>
        </authorList>
    </citation>
    <scope>NUCLEOTIDE SEQUENCE [LARGE SCALE GENOMIC DNA]</scope>
    <source>
        <strain evidence="1">Cailab_2021Rc</strain>
        <tissue evidence="1">Muscle</tissue>
    </source>
</reference>
<accession>A0ABD0Y4T3</accession>
<protein>
    <submittedName>
        <fullName evidence="1">Uncharacterized protein</fullName>
    </submittedName>
</protein>
<evidence type="ECO:0000313" key="2">
    <source>
        <dbReference type="Proteomes" id="UP001558652"/>
    </source>
</evidence>
<comment type="caution">
    <text evidence="1">The sequence shown here is derived from an EMBL/GenBank/DDBJ whole genome shotgun (WGS) entry which is preliminary data.</text>
</comment>
<sequence>MCFLLQVLVEYDDREWQRREWVSVYKGGLFHMFLVERTLIFCPRHHHRIISNHHHIHNHHHSQLKPALVSNTLLIFTEYNKRVGRASGEVEILILLRWCTAQVGPGNWWRTLLPARAVDLERCGSWWCG</sequence>
<gene>
    <name evidence="1" type="ORF">AAG570_002762</name>
</gene>
<name>A0ABD0Y4T3_9HEMI</name>
<dbReference type="EMBL" id="JBFDAA010000013">
    <property type="protein sequence ID" value="KAL1122431.1"/>
    <property type="molecule type" value="Genomic_DNA"/>
</dbReference>
<dbReference type="AlphaFoldDB" id="A0ABD0Y4T3"/>
<organism evidence="1 2">
    <name type="scientific">Ranatra chinensis</name>
    <dbReference type="NCBI Taxonomy" id="642074"/>
    <lineage>
        <taxon>Eukaryota</taxon>
        <taxon>Metazoa</taxon>
        <taxon>Ecdysozoa</taxon>
        <taxon>Arthropoda</taxon>
        <taxon>Hexapoda</taxon>
        <taxon>Insecta</taxon>
        <taxon>Pterygota</taxon>
        <taxon>Neoptera</taxon>
        <taxon>Paraneoptera</taxon>
        <taxon>Hemiptera</taxon>
        <taxon>Heteroptera</taxon>
        <taxon>Panheteroptera</taxon>
        <taxon>Nepomorpha</taxon>
        <taxon>Nepidae</taxon>
        <taxon>Ranatrinae</taxon>
        <taxon>Ranatra</taxon>
    </lineage>
</organism>
<keyword evidence="2" id="KW-1185">Reference proteome</keyword>